<gene>
    <name evidence="11" type="primary">CDK7</name>
    <name evidence="11" type="ORF">N0V89_009343</name>
</gene>
<evidence type="ECO:0000256" key="8">
    <source>
        <dbReference type="ARBA" id="ARBA00047899"/>
    </source>
</evidence>
<dbReference type="SUPFAM" id="SSF56112">
    <property type="entry name" value="Protein kinase-like (PK-like)"/>
    <property type="match status" value="1"/>
</dbReference>
<dbReference type="InterPro" id="IPR011009">
    <property type="entry name" value="Kinase-like_dom_sf"/>
</dbReference>
<evidence type="ECO:0000313" key="11">
    <source>
        <dbReference type="EMBL" id="KAJ4347971.1"/>
    </source>
</evidence>
<accession>A0A9W8XD66</accession>
<dbReference type="Pfam" id="PF00069">
    <property type="entry name" value="Pkinase"/>
    <property type="match status" value="1"/>
</dbReference>
<keyword evidence="12" id="KW-1185">Reference proteome</keyword>
<dbReference type="PANTHER" id="PTHR24345">
    <property type="entry name" value="SERINE/THREONINE-PROTEIN KINASE PLK"/>
    <property type="match status" value="1"/>
</dbReference>
<dbReference type="PROSITE" id="PS00109">
    <property type="entry name" value="PROTEIN_KINASE_TYR"/>
    <property type="match status" value="1"/>
</dbReference>
<dbReference type="GO" id="GO:0005634">
    <property type="term" value="C:nucleus"/>
    <property type="evidence" value="ECO:0007669"/>
    <property type="project" value="TreeGrafter"/>
</dbReference>
<dbReference type="OrthoDB" id="310217at2759"/>
<comment type="catalytic activity">
    <reaction evidence="8">
        <text>L-threonyl-[protein] + ATP = O-phospho-L-threonyl-[protein] + ADP + H(+)</text>
        <dbReference type="Rhea" id="RHEA:46608"/>
        <dbReference type="Rhea" id="RHEA-COMP:11060"/>
        <dbReference type="Rhea" id="RHEA-COMP:11605"/>
        <dbReference type="ChEBI" id="CHEBI:15378"/>
        <dbReference type="ChEBI" id="CHEBI:30013"/>
        <dbReference type="ChEBI" id="CHEBI:30616"/>
        <dbReference type="ChEBI" id="CHEBI:61977"/>
        <dbReference type="ChEBI" id="CHEBI:456216"/>
        <dbReference type="EC" id="2.7.11.1"/>
    </reaction>
</comment>
<evidence type="ECO:0000256" key="4">
    <source>
        <dbReference type="ARBA" id="ARBA00013948"/>
    </source>
</evidence>
<evidence type="ECO:0000256" key="9">
    <source>
        <dbReference type="ARBA" id="ARBA00048679"/>
    </source>
</evidence>
<comment type="function">
    <text evidence="1">Component of the EKC/KEOPS complex that is required for the formation of a threonylcarbamoyl group on adenosine at position 37 (t(6)A37) in tRNAs that read codons beginning with adenine. The complex is probably involved in the transfer of the threonylcarbamoyl moiety of threonylcarbamoyl-AMP (TC-AMP) to the N6 group of A37. BUD32 has ATPase activity in the context of the EKC/KEOPS complex and likely plays a supporting role to the catalytic subunit KAE1. The EKC/KEOPS complex also promotes both telomere uncapping and telomere elongation. The complex is required for efficient recruitment of transcriptional coactivators.</text>
</comment>
<comment type="subunit">
    <text evidence="2">Component of the EKC/KEOPS complex composed of at least BUD32, CGI121, GON7, KAE1 and PCC1; the whole complex dimerizes.</text>
</comment>
<dbReference type="InterPro" id="IPR008266">
    <property type="entry name" value="Tyr_kinase_AS"/>
</dbReference>
<evidence type="ECO:0000259" key="10">
    <source>
        <dbReference type="PROSITE" id="PS50011"/>
    </source>
</evidence>
<evidence type="ECO:0000256" key="7">
    <source>
        <dbReference type="ARBA" id="ARBA00033194"/>
    </source>
</evidence>
<comment type="catalytic activity">
    <reaction evidence="9">
        <text>L-seryl-[protein] + ATP = O-phospho-L-seryl-[protein] + ADP + H(+)</text>
        <dbReference type="Rhea" id="RHEA:17989"/>
        <dbReference type="Rhea" id="RHEA-COMP:9863"/>
        <dbReference type="Rhea" id="RHEA-COMP:11604"/>
        <dbReference type="ChEBI" id="CHEBI:15378"/>
        <dbReference type="ChEBI" id="CHEBI:29999"/>
        <dbReference type="ChEBI" id="CHEBI:30616"/>
        <dbReference type="ChEBI" id="CHEBI:83421"/>
        <dbReference type="ChEBI" id="CHEBI:456216"/>
        <dbReference type="EC" id="2.7.11.1"/>
    </reaction>
</comment>
<reference evidence="11" key="1">
    <citation type="submission" date="2022-10" db="EMBL/GenBank/DDBJ databases">
        <title>Tapping the CABI collections for fungal endophytes: first genome assemblies for Collariella, Neodidymelliopsis, Ascochyta clinopodiicola, Didymella pomorum, Didymosphaeria variabile, Neocosmospora piperis and Neocucurbitaria cava.</title>
        <authorList>
            <person name="Hill R."/>
        </authorList>
    </citation>
    <scope>NUCLEOTIDE SEQUENCE</scope>
    <source>
        <strain evidence="11">IMI 356815</strain>
    </source>
</reference>
<organism evidence="11 12">
    <name type="scientific">Didymosphaeria variabile</name>
    <dbReference type="NCBI Taxonomy" id="1932322"/>
    <lineage>
        <taxon>Eukaryota</taxon>
        <taxon>Fungi</taxon>
        <taxon>Dikarya</taxon>
        <taxon>Ascomycota</taxon>
        <taxon>Pezizomycotina</taxon>
        <taxon>Dothideomycetes</taxon>
        <taxon>Pleosporomycetidae</taxon>
        <taxon>Pleosporales</taxon>
        <taxon>Massarineae</taxon>
        <taxon>Didymosphaeriaceae</taxon>
        <taxon>Didymosphaeria</taxon>
    </lineage>
</organism>
<dbReference type="PROSITE" id="PS50011">
    <property type="entry name" value="PROTEIN_KINASE_DOM"/>
    <property type="match status" value="1"/>
</dbReference>
<dbReference type="InterPro" id="IPR000719">
    <property type="entry name" value="Prot_kinase_dom"/>
</dbReference>
<dbReference type="EC" id="2.7.11.1" evidence="3"/>
<keyword evidence="11" id="KW-0418">Kinase</keyword>
<comment type="caution">
    <text evidence="11">The sequence shown here is derived from an EMBL/GenBank/DDBJ whole genome shotgun (WGS) entry which is preliminary data.</text>
</comment>
<evidence type="ECO:0000256" key="5">
    <source>
        <dbReference type="ARBA" id="ARBA00019973"/>
    </source>
</evidence>
<proteinExistence type="predicted"/>
<dbReference type="Gene3D" id="1.10.510.10">
    <property type="entry name" value="Transferase(Phosphotransferase) domain 1"/>
    <property type="match status" value="1"/>
</dbReference>
<sequence length="290" mass="33175">MVFDEQAQVPVEVPSHPNSPRYRFEIAEKLNDNSGQNNAGILLVGDTTTGKYCVEKRLKSSDVGNGRAEREIHILSQLNGHPNVVQLIDFELINNPKLQECDLSATTWMEYCEWGNLNHTIDYLRANNERMVEPLLWHVLESLAEAVRHLQQGPKDCDHGTWNMVYHRDISLSNIFLKSDPGSQLPRVVLGDFGLSTTNAHIKLGYNDRWISSTFEKYFAPPEFPVYYPESDIYQIGAVLYCLMYGQYTPYVGAAPRLNKGQRGWLEHNIWVRELQSSQPYSDDLVSINE</sequence>
<evidence type="ECO:0000313" key="12">
    <source>
        <dbReference type="Proteomes" id="UP001140513"/>
    </source>
</evidence>
<feature type="domain" description="Protein kinase" evidence="10">
    <location>
        <begin position="28"/>
        <end position="290"/>
    </location>
</feature>
<name>A0A9W8XD66_9PLEO</name>
<dbReference type="Proteomes" id="UP001140513">
    <property type="component" value="Unassembled WGS sequence"/>
</dbReference>
<evidence type="ECO:0000256" key="1">
    <source>
        <dbReference type="ARBA" id="ARBA00003747"/>
    </source>
</evidence>
<keyword evidence="11" id="KW-0808">Transferase</keyword>
<protein>
    <recommendedName>
        <fullName evidence="5">EKC/KEOPS complex subunit BUD32</fullName>
        <ecNumber evidence="3">2.7.11.1</ecNumber>
    </recommendedName>
    <alternativeName>
        <fullName evidence="6 7">Atypical Serine/threonine protein kinase BUD32</fullName>
    </alternativeName>
    <alternativeName>
        <fullName evidence="4">EKC/KEOPS complex subunit bud32</fullName>
    </alternativeName>
</protein>
<dbReference type="SMART" id="SM00220">
    <property type="entry name" value="S_TKc"/>
    <property type="match status" value="1"/>
</dbReference>
<evidence type="ECO:0000256" key="2">
    <source>
        <dbReference type="ARBA" id="ARBA00011534"/>
    </source>
</evidence>
<dbReference type="RefSeq" id="XP_056067359.1">
    <property type="nucleotide sequence ID" value="XM_056218094.1"/>
</dbReference>
<dbReference type="EMBL" id="JAPEUX010000007">
    <property type="protein sequence ID" value="KAJ4347971.1"/>
    <property type="molecule type" value="Genomic_DNA"/>
</dbReference>
<dbReference type="AlphaFoldDB" id="A0A9W8XD66"/>
<evidence type="ECO:0000256" key="3">
    <source>
        <dbReference type="ARBA" id="ARBA00012513"/>
    </source>
</evidence>
<dbReference type="GeneID" id="80912873"/>
<evidence type="ECO:0000256" key="6">
    <source>
        <dbReference type="ARBA" id="ARBA00030980"/>
    </source>
</evidence>
<dbReference type="GO" id="GO:0004674">
    <property type="term" value="F:protein serine/threonine kinase activity"/>
    <property type="evidence" value="ECO:0007669"/>
    <property type="project" value="UniProtKB-EC"/>
</dbReference>
<dbReference type="GO" id="GO:0005524">
    <property type="term" value="F:ATP binding"/>
    <property type="evidence" value="ECO:0007669"/>
    <property type="project" value="InterPro"/>
</dbReference>
<dbReference type="CDD" id="cd00180">
    <property type="entry name" value="PKc"/>
    <property type="match status" value="1"/>
</dbReference>